<keyword evidence="2 5" id="KW-0413">Isomerase</keyword>
<dbReference type="CDD" id="cd00317">
    <property type="entry name" value="cyclophilin"/>
    <property type="match status" value="1"/>
</dbReference>
<gene>
    <name evidence="5" type="ORF">ACFPFM_36920</name>
</gene>
<evidence type="ECO:0000256" key="3">
    <source>
        <dbReference type="SAM" id="MobiDB-lite"/>
    </source>
</evidence>
<reference evidence="6" key="1">
    <citation type="journal article" date="2019" name="Int. J. Syst. Evol. Microbiol.">
        <title>The Global Catalogue of Microorganisms (GCM) 10K type strain sequencing project: providing services to taxonomists for standard genome sequencing and annotation.</title>
        <authorList>
            <consortium name="The Broad Institute Genomics Platform"/>
            <consortium name="The Broad Institute Genome Sequencing Center for Infectious Disease"/>
            <person name="Wu L."/>
            <person name="Ma J."/>
        </authorList>
    </citation>
    <scope>NUCLEOTIDE SEQUENCE [LARGE SCALE GENOMIC DNA]</scope>
    <source>
        <strain evidence="6">KCTC 12848</strain>
    </source>
</reference>
<dbReference type="InterPro" id="IPR029000">
    <property type="entry name" value="Cyclophilin-like_dom_sf"/>
</dbReference>
<accession>A0ABV9YCJ1</accession>
<protein>
    <recommendedName>
        <fullName evidence="2">Peptidyl-prolyl cis-trans isomerase</fullName>
        <shortName evidence="2">PPIase</shortName>
        <ecNumber evidence="2">5.2.1.8</ecNumber>
    </recommendedName>
</protein>
<dbReference type="InterPro" id="IPR002130">
    <property type="entry name" value="Cyclophilin-type_PPIase_dom"/>
</dbReference>
<feature type="chain" id="PRO_5044997961" description="Peptidyl-prolyl cis-trans isomerase" evidence="2">
    <location>
        <begin position="24"/>
        <end position="246"/>
    </location>
</feature>
<evidence type="ECO:0000256" key="2">
    <source>
        <dbReference type="RuleBase" id="RU363019"/>
    </source>
</evidence>
<comment type="catalytic activity">
    <reaction evidence="2">
        <text>[protein]-peptidylproline (omega=180) = [protein]-peptidylproline (omega=0)</text>
        <dbReference type="Rhea" id="RHEA:16237"/>
        <dbReference type="Rhea" id="RHEA-COMP:10747"/>
        <dbReference type="Rhea" id="RHEA-COMP:10748"/>
        <dbReference type="ChEBI" id="CHEBI:83833"/>
        <dbReference type="ChEBI" id="CHEBI:83834"/>
        <dbReference type="EC" id="5.2.1.8"/>
    </reaction>
</comment>
<comment type="similarity">
    <text evidence="2">Belongs to the cyclophilin-type PPIase family.</text>
</comment>
<feature type="region of interest" description="Disordered" evidence="3">
    <location>
        <begin position="221"/>
        <end position="246"/>
    </location>
</feature>
<comment type="caution">
    <text evidence="5">The sequence shown here is derived from an EMBL/GenBank/DDBJ whole genome shotgun (WGS) entry which is preliminary data.</text>
</comment>
<feature type="compositionally biased region" description="Polar residues" evidence="3">
    <location>
        <begin position="52"/>
        <end position="62"/>
    </location>
</feature>
<dbReference type="PROSITE" id="PS51257">
    <property type="entry name" value="PROKAR_LIPOPROTEIN"/>
    <property type="match status" value="1"/>
</dbReference>
<dbReference type="Proteomes" id="UP001595833">
    <property type="component" value="Unassembled WGS sequence"/>
</dbReference>
<evidence type="ECO:0000313" key="5">
    <source>
        <dbReference type="EMBL" id="MFC5059328.1"/>
    </source>
</evidence>
<dbReference type="PROSITE" id="PS50072">
    <property type="entry name" value="CSA_PPIASE_2"/>
    <property type="match status" value="1"/>
</dbReference>
<dbReference type="Pfam" id="PF00160">
    <property type="entry name" value="Pro_isomerase"/>
    <property type="match status" value="1"/>
</dbReference>
<evidence type="ECO:0000259" key="4">
    <source>
        <dbReference type="PROSITE" id="PS50072"/>
    </source>
</evidence>
<feature type="domain" description="PPIase cyclophilin-type" evidence="4">
    <location>
        <begin position="98"/>
        <end position="245"/>
    </location>
</feature>
<dbReference type="EC" id="5.2.1.8" evidence="2"/>
<feature type="region of interest" description="Disordered" evidence="3">
    <location>
        <begin position="30"/>
        <end position="85"/>
    </location>
</feature>
<keyword evidence="2" id="KW-0732">Signal</keyword>
<sequence length="246" mass="24715">MHRRPLVSALLALAAVCSTASCATRVPGAPTAGEAPGSSAAPRSSAAPDSSVTPRTGATTPCSYGPDGGDVPKPVDPPAGDEAPASGAVRFSVRTDQGELEFEFDAASAPCSVHSFRSLVGQSYYDGVGCHRVTVSGIFVLQCGDPGGSGTGGPGYAFDDPEAVPGTYERGVVAMANAGPGTNGSQFFIVHRDSEIAPNYPIMGRVTRGLEVVDRVAAAGVEPGSGRGEGDGRPQLPITLTSVGQG</sequence>
<name>A0ABV9YCJ1_9PSEU</name>
<dbReference type="PRINTS" id="PR00153">
    <property type="entry name" value="CSAPPISMRASE"/>
</dbReference>
<dbReference type="GO" id="GO:0003755">
    <property type="term" value="F:peptidyl-prolyl cis-trans isomerase activity"/>
    <property type="evidence" value="ECO:0007669"/>
    <property type="project" value="UniProtKB-EC"/>
</dbReference>
<feature type="signal peptide" evidence="2">
    <location>
        <begin position="1"/>
        <end position="23"/>
    </location>
</feature>
<dbReference type="EMBL" id="JBHSJB010000042">
    <property type="protein sequence ID" value="MFC5059328.1"/>
    <property type="molecule type" value="Genomic_DNA"/>
</dbReference>
<dbReference type="Gene3D" id="2.40.100.10">
    <property type="entry name" value="Cyclophilin-like"/>
    <property type="match status" value="1"/>
</dbReference>
<dbReference type="InterPro" id="IPR044666">
    <property type="entry name" value="Cyclophilin_A-like"/>
</dbReference>
<keyword evidence="6" id="KW-1185">Reference proteome</keyword>
<dbReference type="PANTHER" id="PTHR45625">
    <property type="entry name" value="PEPTIDYL-PROLYL CIS-TRANS ISOMERASE-RELATED"/>
    <property type="match status" value="1"/>
</dbReference>
<evidence type="ECO:0000256" key="1">
    <source>
        <dbReference type="ARBA" id="ARBA00002388"/>
    </source>
</evidence>
<dbReference type="PANTHER" id="PTHR45625:SF3">
    <property type="entry name" value="PEPTIDYL-PROLYL CIS-TRANS ISOMERASE B-RELATED"/>
    <property type="match status" value="1"/>
</dbReference>
<evidence type="ECO:0000313" key="6">
    <source>
        <dbReference type="Proteomes" id="UP001595833"/>
    </source>
</evidence>
<comment type="function">
    <text evidence="1 2">PPIases accelerate the folding of proteins. It catalyzes the cis-trans isomerization of proline imidic peptide bonds in oligopeptides.</text>
</comment>
<keyword evidence="2" id="KW-0697">Rotamase</keyword>
<dbReference type="RefSeq" id="WP_344035752.1">
    <property type="nucleotide sequence ID" value="NZ_BAAAKE010000003.1"/>
</dbReference>
<feature type="compositionally biased region" description="Low complexity" evidence="3">
    <location>
        <begin position="30"/>
        <end position="51"/>
    </location>
</feature>
<proteinExistence type="inferred from homology"/>
<dbReference type="SUPFAM" id="SSF50891">
    <property type="entry name" value="Cyclophilin-like"/>
    <property type="match status" value="1"/>
</dbReference>
<organism evidence="5 6">
    <name type="scientific">Saccharothrix xinjiangensis</name>
    <dbReference type="NCBI Taxonomy" id="204798"/>
    <lineage>
        <taxon>Bacteria</taxon>
        <taxon>Bacillati</taxon>
        <taxon>Actinomycetota</taxon>
        <taxon>Actinomycetes</taxon>
        <taxon>Pseudonocardiales</taxon>
        <taxon>Pseudonocardiaceae</taxon>
        <taxon>Saccharothrix</taxon>
    </lineage>
</organism>